<dbReference type="eggNOG" id="COG1566">
    <property type="taxonomic scope" value="Bacteria"/>
</dbReference>
<sequence length="373" mass="40627">MQPLYRYALSALIILAAIAAVSWHFIDYFRNPWTRDGQVRADVIQVAPRVSGPIVSLPIRDNQRVSAGDILFQIDPRTYQAALDEAQAMYDQTVNNVAVLTKRVTAAEAGVAEARSRIVQAESQVMAADSTLTELQEQMRRSAALLQTADISQARFDQVKRDYDVNLANKRQAEAAVAGARSAHAQAEAKLAEAQADLGGEGESNERIRGAAAQLENARLDLEFTTVRASRDGYVTNLGLRVGSQAVANQPILALIDESSFWIDAYFRETFIRDIQPGDQAVITLMGHPDDPFTGTVDSISWGIAKQDGSTGINLLPNVQPTFQWIRLAQRIPVRIDLGELPEGVTMRIGQTASVLVHAIPSDSVVAAPALLQ</sequence>
<evidence type="ECO:0000256" key="1">
    <source>
        <dbReference type="SAM" id="Coils"/>
    </source>
</evidence>
<evidence type="ECO:0000313" key="5">
    <source>
        <dbReference type="EMBL" id="KGJ05328.1"/>
    </source>
</evidence>
<proteinExistence type="predicted"/>
<dbReference type="Pfam" id="PF25963">
    <property type="entry name" value="Beta-barrel_AAEA"/>
    <property type="match status" value="1"/>
</dbReference>
<dbReference type="PANTHER" id="PTHR30367:SF1">
    <property type="entry name" value="MULTIDRUG RESISTANCE PROTEIN MDTN"/>
    <property type="match status" value="1"/>
</dbReference>
<dbReference type="GO" id="GO:0055085">
    <property type="term" value="P:transmembrane transport"/>
    <property type="evidence" value="ECO:0007669"/>
    <property type="project" value="InterPro"/>
</dbReference>
<evidence type="ECO:0000259" key="3">
    <source>
        <dbReference type="Pfam" id="PF25917"/>
    </source>
</evidence>
<dbReference type="OrthoDB" id="9811754at2"/>
<dbReference type="STRING" id="376733.SAMN04487972_10630"/>
<feature type="domain" description="p-hydroxybenzoic acid efflux pump subunit AaeA-like beta-barrel" evidence="4">
    <location>
        <begin position="260"/>
        <end position="358"/>
    </location>
</feature>
<feature type="coiled-coil region" evidence="1">
    <location>
        <begin position="170"/>
        <end position="197"/>
    </location>
</feature>
<organism evidence="5 7">
    <name type="scientific">Paracoccus halophilus</name>
    <dbReference type="NCBI Taxonomy" id="376733"/>
    <lineage>
        <taxon>Bacteria</taxon>
        <taxon>Pseudomonadati</taxon>
        <taxon>Pseudomonadota</taxon>
        <taxon>Alphaproteobacteria</taxon>
        <taxon>Rhodobacterales</taxon>
        <taxon>Paracoccaceae</taxon>
        <taxon>Paracoccus</taxon>
    </lineage>
</organism>
<feature type="transmembrane region" description="Helical" evidence="2">
    <location>
        <begin position="7"/>
        <end position="26"/>
    </location>
</feature>
<evidence type="ECO:0000259" key="4">
    <source>
        <dbReference type="Pfam" id="PF25963"/>
    </source>
</evidence>
<gene>
    <name evidence="5" type="ORF">IT41_06010</name>
    <name evidence="6" type="ORF">SAMN04487972_10630</name>
</gene>
<accession>A0A099F4Y0</accession>
<dbReference type="Gene3D" id="2.40.50.100">
    <property type="match status" value="1"/>
</dbReference>
<reference evidence="6 8" key="3">
    <citation type="submission" date="2016-10" db="EMBL/GenBank/DDBJ databases">
        <authorList>
            <person name="de Groot N.N."/>
        </authorList>
    </citation>
    <scope>NUCLEOTIDE SEQUENCE [LARGE SCALE GENOMIC DNA]</scope>
    <source>
        <strain evidence="6 8">CGMCC 1.6117</strain>
    </source>
</reference>
<evidence type="ECO:0000313" key="8">
    <source>
        <dbReference type="Proteomes" id="UP000182312"/>
    </source>
</evidence>
<dbReference type="AlphaFoldDB" id="A0A099F4Y0"/>
<dbReference type="EMBL" id="JRKN01000006">
    <property type="protein sequence ID" value="KGJ05328.1"/>
    <property type="molecule type" value="Genomic_DNA"/>
</dbReference>
<dbReference type="Proteomes" id="UP000029846">
    <property type="component" value="Unassembled WGS sequence"/>
</dbReference>
<protein>
    <submittedName>
        <fullName evidence="6">Multidrug resistance efflux pump</fullName>
    </submittedName>
    <submittedName>
        <fullName evidence="5">RND transporter</fullName>
    </submittedName>
</protein>
<dbReference type="InterPro" id="IPR058634">
    <property type="entry name" value="AaeA-lik-b-barrel"/>
</dbReference>
<feature type="domain" description="Multidrug resistance protein MdtA-like barrel-sandwich hybrid" evidence="3">
    <location>
        <begin position="43"/>
        <end position="253"/>
    </location>
</feature>
<feature type="coiled-coil region" evidence="1">
    <location>
        <begin position="83"/>
        <end position="138"/>
    </location>
</feature>
<keyword evidence="2" id="KW-0472">Membrane</keyword>
<reference evidence="5 7" key="1">
    <citation type="submission" date="2014-09" db="EMBL/GenBank/DDBJ databases">
        <authorList>
            <person name="McGinnis J.M."/>
            <person name="Wolfgang W.J."/>
        </authorList>
    </citation>
    <scope>NUCLEOTIDE SEQUENCE [LARGE SCALE GENOMIC DNA]</scope>
    <source>
        <strain evidence="5 7">JCM 14014</strain>
    </source>
</reference>
<dbReference type="Gene3D" id="1.10.287.470">
    <property type="entry name" value="Helix hairpin bin"/>
    <property type="match status" value="1"/>
</dbReference>
<keyword evidence="1" id="KW-0175">Coiled coil</keyword>
<name>A0A099F4Y0_9RHOB</name>
<evidence type="ECO:0000313" key="6">
    <source>
        <dbReference type="EMBL" id="SFA48675.1"/>
    </source>
</evidence>
<dbReference type="SUPFAM" id="SSF111369">
    <property type="entry name" value="HlyD-like secretion proteins"/>
    <property type="match status" value="2"/>
</dbReference>
<dbReference type="PANTHER" id="PTHR30367">
    <property type="entry name" value="P-HYDROXYBENZOIC ACID EFFLUX PUMP SUBUNIT AAEA-RELATED"/>
    <property type="match status" value="1"/>
</dbReference>
<dbReference type="Proteomes" id="UP000182312">
    <property type="component" value="Unassembled WGS sequence"/>
</dbReference>
<dbReference type="Pfam" id="PF25917">
    <property type="entry name" value="BSH_RND"/>
    <property type="match status" value="1"/>
</dbReference>
<dbReference type="InterPro" id="IPR050393">
    <property type="entry name" value="MFP_Efflux_Pump"/>
</dbReference>
<keyword evidence="2" id="KW-1133">Transmembrane helix</keyword>
<dbReference type="EMBL" id="FOJO01000006">
    <property type="protein sequence ID" value="SFA48675.1"/>
    <property type="molecule type" value="Genomic_DNA"/>
</dbReference>
<dbReference type="RefSeq" id="WP_036739431.1">
    <property type="nucleotide sequence ID" value="NZ_FOJO01000006.1"/>
</dbReference>
<reference evidence="5 7" key="2">
    <citation type="submission" date="2014-10" db="EMBL/GenBank/DDBJ databases">
        <title>Paracoccus sanguinis sp. nov., isolated from clinical specimens of New York State patients.</title>
        <authorList>
            <person name="Mingle L.A."/>
            <person name="Cole J.A."/>
            <person name="Lapierre P."/>
            <person name="Musser K.A."/>
        </authorList>
    </citation>
    <scope>NUCLEOTIDE SEQUENCE [LARGE SCALE GENOMIC DNA]</scope>
    <source>
        <strain evidence="5 7">JCM 14014</strain>
    </source>
</reference>
<dbReference type="InterPro" id="IPR058625">
    <property type="entry name" value="MdtA-like_BSH"/>
</dbReference>
<evidence type="ECO:0000313" key="7">
    <source>
        <dbReference type="Proteomes" id="UP000029846"/>
    </source>
</evidence>
<dbReference type="Gene3D" id="2.40.30.170">
    <property type="match status" value="1"/>
</dbReference>
<evidence type="ECO:0000256" key="2">
    <source>
        <dbReference type="SAM" id="Phobius"/>
    </source>
</evidence>
<keyword evidence="7" id="KW-1185">Reference proteome</keyword>
<keyword evidence="2" id="KW-0812">Transmembrane</keyword>